<feature type="region of interest" description="Disordered" evidence="1">
    <location>
        <begin position="89"/>
        <end position="114"/>
    </location>
</feature>
<feature type="compositionally biased region" description="Low complexity" evidence="1">
    <location>
        <begin position="547"/>
        <end position="560"/>
    </location>
</feature>
<feature type="compositionally biased region" description="Basic residues" evidence="1">
    <location>
        <begin position="444"/>
        <end position="473"/>
    </location>
</feature>
<keyword evidence="4" id="KW-1185">Reference proteome</keyword>
<feature type="compositionally biased region" description="Low complexity" evidence="1">
    <location>
        <begin position="333"/>
        <end position="355"/>
    </location>
</feature>
<reference evidence="3" key="1">
    <citation type="submission" date="2023-03" db="EMBL/GenBank/DDBJ databases">
        <title>Massive genome expansion in bonnet fungi (Mycena s.s.) driven by repeated elements and novel gene families across ecological guilds.</title>
        <authorList>
            <consortium name="Lawrence Berkeley National Laboratory"/>
            <person name="Harder C.B."/>
            <person name="Miyauchi S."/>
            <person name="Viragh M."/>
            <person name="Kuo A."/>
            <person name="Thoen E."/>
            <person name="Andreopoulos B."/>
            <person name="Lu D."/>
            <person name="Skrede I."/>
            <person name="Drula E."/>
            <person name="Henrissat B."/>
            <person name="Morin E."/>
            <person name="Kohler A."/>
            <person name="Barry K."/>
            <person name="LaButti K."/>
            <person name="Morin E."/>
            <person name="Salamov A."/>
            <person name="Lipzen A."/>
            <person name="Mereny Z."/>
            <person name="Hegedus B."/>
            <person name="Baldrian P."/>
            <person name="Stursova M."/>
            <person name="Weitz H."/>
            <person name="Taylor A."/>
            <person name="Grigoriev I.V."/>
            <person name="Nagy L.G."/>
            <person name="Martin F."/>
            <person name="Kauserud H."/>
        </authorList>
    </citation>
    <scope>NUCLEOTIDE SEQUENCE</scope>
    <source>
        <strain evidence="3">CBHHK173m</strain>
    </source>
</reference>
<gene>
    <name evidence="2" type="ORF">B0H15DRAFT_953982</name>
    <name evidence="3" type="ORF">B0H15DRAFT_998362</name>
</gene>
<feature type="region of interest" description="Disordered" evidence="1">
    <location>
        <begin position="420"/>
        <end position="560"/>
    </location>
</feature>
<dbReference type="EMBL" id="JARJCN010000059">
    <property type="protein sequence ID" value="KAJ7079618.1"/>
    <property type="molecule type" value="Genomic_DNA"/>
</dbReference>
<evidence type="ECO:0000313" key="2">
    <source>
        <dbReference type="EMBL" id="KAJ7079618.1"/>
    </source>
</evidence>
<proteinExistence type="predicted"/>
<evidence type="ECO:0000313" key="3">
    <source>
        <dbReference type="EMBL" id="KAJ7079624.1"/>
    </source>
</evidence>
<sequence>MSPALFSLQSLFFESSSRPTNTRVPVRCPAPAHRPAALAASAQHPRRTLRHRRPFPLACLAATSLALAAARDTSAALCRISRPRAAHESLSTGFASAPPSSPPGQSLTRTRAEPRADAAIAVPRLSSPLARHLRRAFAADSALPPLAPAAAEDDLEPQCGNADSHAPCSARPRPRAARDGLLLPCVPRRAYVGRSSGTSSPTRTQPAQATTRNKAARSTGCARRRSIGFRGGARERRRETRRRRTTQQRLSLLPPPLLSPPQRMHAPSPLRSSAAALYLGTSPALRTQLAQAATTAETSRDRGDAPVAAAIPRRDGETGDERRETRRRRATLQPATVPAASVPAAARARPLPAALQRRRLSVITSSPRRESRAQRTASRTASSPCSHRRRASPVPPAASALAAAYARRVPAALQRRRLSLKRVAQSRTASNRKSAPPPPPPRTHPSRTRPAHGARNAPRRRCARTAPRRRFRPVQRPPRCARDSRSGQRRTASTTVASPRLARPVAPPPRMPRAARDVPSANPRVGLRSRLRVATWHGRARPRARPASRASSPLAAAPCG</sequence>
<accession>A0AAD6XM58</accession>
<feature type="region of interest" description="Disordered" evidence="1">
    <location>
        <begin position="152"/>
        <end position="271"/>
    </location>
</feature>
<feature type="compositionally biased region" description="Basic and acidic residues" evidence="1">
    <location>
        <begin position="312"/>
        <end position="324"/>
    </location>
</feature>
<dbReference type="EMBL" id="JARJCN010000059">
    <property type="protein sequence ID" value="KAJ7079624.1"/>
    <property type="molecule type" value="Genomic_DNA"/>
</dbReference>
<dbReference type="Proteomes" id="UP001222325">
    <property type="component" value="Unassembled WGS sequence"/>
</dbReference>
<dbReference type="AlphaFoldDB" id="A0AAD6XM58"/>
<feature type="compositionally biased region" description="Low complexity" evidence="1">
    <location>
        <begin position="193"/>
        <end position="204"/>
    </location>
</feature>
<feature type="compositionally biased region" description="Polar residues" evidence="1">
    <location>
        <begin position="374"/>
        <end position="385"/>
    </location>
</feature>
<name>A0AAD6XM58_9AGAR</name>
<protein>
    <submittedName>
        <fullName evidence="3">Uncharacterized protein</fullName>
    </submittedName>
</protein>
<evidence type="ECO:0000256" key="1">
    <source>
        <dbReference type="SAM" id="MobiDB-lite"/>
    </source>
</evidence>
<organism evidence="3 4">
    <name type="scientific">Mycena belliarum</name>
    <dbReference type="NCBI Taxonomy" id="1033014"/>
    <lineage>
        <taxon>Eukaryota</taxon>
        <taxon>Fungi</taxon>
        <taxon>Dikarya</taxon>
        <taxon>Basidiomycota</taxon>
        <taxon>Agaricomycotina</taxon>
        <taxon>Agaricomycetes</taxon>
        <taxon>Agaricomycetidae</taxon>
        <taxon>Agaricales</taxon>
        <taxon>Marasmiineae</taxon>
        <taxon>Mycenaceae</taxon>
        <taxon>Mycena</taxon>
    </lineage>
</organism>
<comment type="caution">
    <text evidence="3">The sequence shown here is derived from an EMBL/GenBank/DDBJ whole genome shotgun (WGS) entry which is preliminary data.</text>
</comment>
<feature type="region of interest" description="Disordered" evidence="1">
    <location>
        <begin position="292"/>
        <end position="396"/>
    </location>
</feature>
<evidence type="ECO:0000313" key="4">
    <source>
        <dbReference type="Proteomes" id="UP001222325"/>
    </source>
</evidence>